<feature type="transmembrane region" description="Helical" evidence="1">
    <location>
        <begin position="443"/>
        <end position="465"/>
    </location>
</feature>
<dbReference type="AlphaFoldDB" id="A0A844F874"/>
<feature type="domain" description="DUF7088" evidence="3">
    <location>
        <begin position="48"/>
        <end position="133"/>
    </location>
</feature>
<dbReference type="Pfam" id="PF23357">
    <property type="entry name" value="DUF7088"/>
    <property type="match status" value="1"/>
</dbReference>
<dbReference type="Pfam" id="PF09822">
    <property type="entry name" value="ABC_transp_aux"/>
    <property type="match status" value="1"/>
</dbReference>
<accession>A0A844F874</accession>
<evidence type="ECO:0000259" key="2">
    <source>
        <dbReference type="Pfam" id="PF09822"/>
    </source>
</evidence>
<sequence>MKQKDRKGFKNVVLLGFVVLIVICAVVITLVAEKIEDKFNLRWDVTDSQIYSIGDTTKALLKDLDKDITVYTTFQSGQEDLTIQEILKRYKQESGHIKTVNVDPVEKPFFLQQYETDGESIEASSLIIQDNNSEEFRVINGQDLYEWELSEDQLYATGMIAEQRITAAIASIQGGSQTTAYFVTGHGEMNVTEEYYLADTLESDGYKVASYDLVYNNAALTDKDCLLFLSPTTDLTDEEYQITKEFIDNGGRAVYLINLLAGELKNFGKLFEDFGLILEDDLIVEADSKYYLNSQIMIKPELNEESPALRSIIEADAGVVLPRCRGISVEDKENIELIPIAYSSESSYGKVNPYTETLEKEEGDTAGPFLLGVTAENSQTGAKMLLMGNNDFVSTLDNAKHDGNIALFMDSVAWTSGKEESVVIQPKTLVSAPLNITSTAASYRLKVLVIAVIPILILIFGSIVWRRRLSR</sequence>
<evidence type="ECO:0000313" key="4">
    <source>
        <dbReference type="EMBL" id="MSS39657.1"/>
    </source>
</evidence>
<gene>
    <name evidence="4" type="ORF">FYJ37_04630</name>
</gene>
<organism evidence="4 5">
    <name type="scientific">Clostridium scindens (strain JCM 10418 / VPI 12708)</name>
    <dbReference type="NCBI Taxonomy" id="29347"/>
    <lineage>
        <taxon>Bacteria</taxon>
        <taxon>Bacillati</taxon>
        <taxon>Bacillota</taxon>
        <taxon>Clostridia</taxon>
        <taxon>Lachnospirales</taxon>
        <taxon>Lachnospiraceae</taxon>
    </lineage>
</organism>
<dbReference type="InterPro" id="IPR055396">
    <property type="entry name" value="DUF7088"/>
</dbReference>
<name>A0A844F874_CLOSV</name>
<dbReference type="InterPro" id="IPR019196">
    <property type="entry name" value="ABC_transp_unknown"/>
</dbReference>
<evidence type="ECO:0000313" key="5">
    <source>
        <dbReference type="Proteomes" id="UP000462363"/>
    </source>
</evidence>
<dbReference type="RefSeq" id="WP_154322234.1">
    <property type="nucleotide sequence ID" value="NZ_CP045695.1"/>
</dbReference>
<evidence type="ECO:0008006" key="6">
    <source>
        <dbReference type="Google" id="ProtNLM"/>
    </source>
</evidence>
<keyword evidence="1" id="KW-0472">Membrane</keyword>
<keyword evidence="1" id="KW-0812">Transmembrane</keyword>
<proteinExistence type="predicted"/>
<protein>
    <recommendedName>
        <fullName evidence="6">ABC-type uncharacterized transport system domain-containing protein</fullName>
    </recommendedName>
</protein>
<evidence type="ECO:0000259" key="3">
    <source>
        <dbReference type="Pfam" id="PF23357"/>
    </source>
</evidence>
<evidence type="ECO:0000256" key="1">
    <source>
        <dbReference type="SAM" id="Phobius"/>
    </source>
</evidence>
<keyword evidence="1" id="KW-1133">Transmembrane helix</keyword>
<dbReference type="Proteomes" id="UP000462363">
    <property type="component" value="Unassembled WGS sequence"/>
</dbReference>
<dbReference type="EMBL" id="VUMB01000007">
    <property type="protein sequence ID" value="MSS39657.1"/>
    <property type="molecule type" value="Genomic_DNA"/>
</dbReference>
<feature type="transmembrane region" description="Helical" evidence="1">
    <location>
        <begin position="12"/>
        <end position="32"/>
    </location>
</feature>
<reference evidence="4 5" key="1">
    <citation type="submission" date="2019-08" db="EMBL/GenBank/DDBJ databases">
        <title>In-depth cultivation of the pig gut microbiome towards novel bacterial diversity and tailored functional studies.</title>
        <authorList>
            <person name="Wylensek D."/>
            <person name="Hitch T.C.A."/>
            <person name="Clavel T."/>
        </authorList>
    </citation>
    <scope>NUCLEOTIDE SEQUENCE [LARGE SCALE GENOMIC DNA]</scope>
    <source>
        <strain evidence="4 5">BL-389-WT-3D</strain>
    </source>
</reference>
<feature type="domain" description="ABC-type uncharacterised transport system" evidence="2">
    <location>
        <begin position="181"/>
        <end position="297"/>
    </location>
</feature>
<comment type="caution">
    <text evidence="4">The sequence shown here is derived from an EMBL/GenBank/DDBJ whole genome shotgun (WGS) entry which is preliminary data.</text>
</comment>